<protein>
    <submittedName>
        <fullName evidence="2">Uncharacterized protein</fullName>
    </submittedName>
</protein>
<reference evidence="2" key="1">
    <citation type="journal article" date="2023" name="Access Microbiol">
        <title>De-novo genome assembly for Akanthomyces muscarius, a biocontrol agent of insect agricultural pests.</title>
        <authorList>
            <person name="Erdos Z."/>
            <person name="Studholme D.J."/>
            <person name="Raymond B."/>
            <person name="Sharma M."/>
        </authorList>
    </citation>
    <scope>NUCLEOTIDE SEQUENCE</scope>
    <source>
        <strain evidence="2">Ve6</strain>
    </source>
</reference>
<feature type="region of interest" description="Disordered" evidence="1">
    <location>
        <begin position="62"/>
        <end position="98"/>
    </location>
</feature>
<accession>A0A9W8QIG7</accession>
<gene>
    <name evidence="2" type="ORF">LMH87_000714</name>
</gene>
<evidence type="ECO:0000313" key="2">
    <source>
        <dbReference type="EMBL" id="KAJ4155473.1"/>
    </source>
</evidence>
<keyword evidence="3" id="KW-1185">Reference proteome</keyword>
<evidence type="ECO:0000313" key="3">
    <source>
        <dbReference type="Proteomes" id="UP001144673"/>
    </source>
</evidence>
<organism evidence="2 3">
    <name type="scientific">Akanthomyces muscarius</name>
    <name type="common">Entomopathogenic fungus</name>
    <name type="synonym">Lecanicillium muscarium</name>
    <dbReference type="NCBI Taxonomy" id="2231603"/>
    <lineage>
        <taxon>Eukaryota</taxon>
        <taxon>Fungi</taxon>
        <taxon>Dikarya</taxon>
        <taxon>Ascomycota</taxon>
        <taxon>Pezizomycotina</taxon>
        <taxon>Sordariomycetes</taxon>
        <taxon>Hypocreomycetidae</taxon>
        <taxon>Hypocreales</taxon>
        <taxon>Cordycipitaceae</taxon>
        <taxon>Akanthomyces</taxon>
    </lineage>
</organism>
<evidence type="ECO:0000256" key="1">
    <source>
        <dbReference type="SAM" id="MobiDB-lite"/>
    </source>
</evidence>
<dbReference type="AlphaFoldDB" id="A0A9W8QIG7"/>
<comment type="caution">
    <text evidence="2">The sequence shown here is derived from an EMBL/GenBank/DDBJ whole genome shotgun (WGS) entry which is preliminary data.</text>
</comment>
<dbReference type="GeneID" id="80887873"/>
<name>A0A9W8QIG7_AKAMU</name>
<dbReference type="RefSeq" id="XP_056055597.1">
    <property type="nucleotide sequence ID" value="XM_056198668.1"/>
</dbReference>
<proteinExistence type="predicted"/>
<dbReference type="EMBL" id="JAJHUN010000007">
    <property type="protein sequence ID" value="KAJ4155473.1"/>
    <property type="molecule type" value="Genomic_DNA"/>
</dbReference>
<sequence>MSLGRSPAASCVQHVAIDAPVRSGAKLSLVTPVSRIWKVPETLRLSISPSTAHNKSINVAIGGDFRPPLPRSSPSSTKPVGRGAGHPRGIPPQSFIPS</sequence>
<dbReference type="KEGG" id="amus:LMH87_000714"/>
<dbReference type="Proteomes" id="UP001144673">
    <property type="component" value="Chromosome 6"/>
</dbReference>